<feature type="domain" description="Phage tail sheath protein-like beta-sandwich" evidence="3">
    <location>
        <begin position="90"/>
        <end position="179"/>
    </location>
</feature>
<evidence type="ECO:0000259" key="5">
    <source>
        <dbReference type="Pfam" id="PF22671"/>
    </source>
</evidence>
<dbReference type="Pfam" id="PF22671">
    <property type="entry name" value="Gp18_domIII_N"/>
    <property type="match status" value="1"/>
</dbReference>
<dbReference type="InterPro" id="IPR035326">
    <property type="entry name" value="Beta_sandwich_Seath"/>
</dbReference>
<dbReference type="Pfam" id="PF04984">
    <property type="entry name" value="Phage_sheath_1"/>
    <property type="match status" value="1"/>
</dbReference>
<dbReference type="InterPro" id="IPR035089">
    <property type="entry name" value="Phage_sheath_subtilisin"/>
</dbReference>
<gene>
    <name evidence="6" type="ORF">EJQ19_13070</name>
</gene>
<organism evidence="6 7">
    <name type="scientific">Paenibacillus whitsoniae</name>
    <dbReference type="NCBI Taxonomy" id="2496558"/>
    <lineage>
        <taxon>Bacteria</taxon>
        <taxon>Bacillati</taxon>
        <taxon>Bacillota</taxon>
        <taxon>Bacilli</taxon>
        <taxon>Bacillales</taxon>
        <taxon>Paenibacillaceae</taxon>
        <taxon>Paenibacillus</taxon>
    </lineage>
</organism>
<accession>A0A3S0ABR9</accession>
<sequence>MAGGTFTIQNKVRPGAYFNFASSSSLGTLGDRGIATMALAMSWGPAKQVLEIHAGDNVKALLGYDVTDSKLVLVKEALKRAGTLLLYCLNSGTKAAVTVDGLTATAKHGGERGNQLKVTIQPNVDTPSKFDVTTLLGSEVVDKQIVGTIAELAANAWIDWSGEGDLTATAGAALTGGADGTVTNADHVDYLTAIEVYDFQTMALPSSDAALKATYAAFAKRLRDDEGKKIQVVLANYPTADYEGVISVKNGVVLSDGTHLDAVSATAWVAGAAAAAQVNETLTYQAYDDAVDANPRYTNSQIETALKSGEFLFTHNNGKAIVEQDINALTSFTVTKGTVFAKNRVLRVLDAINNDLKRIFERFYIGKLDNNSDGRNLLKNEYVKYLESLQEIGAVQNFNSQTDIVIGQGESADSVLVEVSVQPVDAIEKIYTKVQVN</sequence>
<keyword evidence="7" id="KW-1185">Reference proteome</keyword>
<comment type="caution">
    <text evidence="6">The sequence shown here is derived from an EMBL/GenBank/DDBJ whole genome shotgun (WGS) entry which is preliminary data.</text>
</comment>
<comment type="similarity">
    <text evidence="1">Belongs to the myoviridae tail sheath protein family.</text>
</comment>
<evidence type="ECO:0000313" key="7">
    <source>
        <dbReference type="Proteomes" id="UP000276128"/>
    </source>
</evidence>
<dbReference type="Proteomes" id="UP000276128">
    <property type="component" value="Unassembled WGS sequence"/>
</dbReference>
<dbReference type="Gene3D" id="3.40.50.11790">
    <property type="match status" value="1"/>
</dbReference>
<evidence type="ECO:0000256" key="1">
    <source>
        <dbReference type="ARBA" id="ARBA00008005"/>
    </source>
</evidence>
<feature type="domain" description="Tail sheath protein C-terminal" evidence="4">
    <location>
        <begin position="336"/>
        <end position="436"/>
    </location>
</feature>
<proteinExistence type="inferred from homology"/>
<dbReference type="EMBL" id="RXHU01000034">
    <property type="protein sequence ID" value="RTE09305.1"/>
    <property type="molecule type" value="Genomic_DNA"/>
</dbReference>
<dbReference type="Pfam" id="PF17482">
    <property type="entry name" value="Phage_sheath_1C"/>
    <property type="match status" value="1"/>
</dbReference>
<dbReference type="AlphaFoldDB" id="A0A3S0ABR9"/>
<evidence type="ECO:0000313" key="6">
    <source>
        <dbReference type="EMBL" id="RTE09305.1"/>
    </source>
</evidence>
<evidence type="ECO:0000259" key="3">
    <source>
        <dbReference type="Pfam" id="PF17481"/>
    </source>
</evidence>
<dbReference type="Gene3D" id="3.30.1490.360">
    <property type="match status" value="1"/>
</dbReference>
<dbReference type="InterPro" id="IPR054564">
    <property type="entry name" value="Gp18_domIII_N"/>
</dbReference>
<dbReference type="Gene3D" id="2.60.40.4290">
    <property type="match status" value="1"/>
</dbReference>
<feature type="domain" description="Tail sheath protein subtilisin-like" evidence="2">
    <location>
        <begin position="180"/>
        <end position="328"/>
    </location>
</feature>
<reference evidence="6 7" key="1">
    <citation type="submission" date="2018-12" db="EMBL/GenBank/DDBJ databases">
        <title>Bacillus ochoae sp. nov., Paenibacillus whitsoniae sp. nov., Paenibacillus spiritus sp. nov. Isolated from the Mars Exploration Rover during spacecraft assembly.</title>
        <authorList>
            <person name="Seuylemezian A."/>
            <person name="Vaishampayan P."/>
        </authorList>
    </citation>
    <scope>NUCLEOTIDE SEQUENCE [LARGE SCALE GENOMIC DNA]</scope>
    <source>
        <strain evidence="6 7">MER 54</strain>
    </source>
</reference>
<dbReference type="Gene3D" id="3.30.1370.220">
    <property type="match status" value="1"/>
</dbReference>
<dbReference type="RefSeq" id="WP_126141669.1">
    <property type="nucleotide sequence ID" value="NZ_RXHU01000034.1"/>
</dbReference>
<evidence type="ECO:0000259" key="4">
    <source>
        <dbReference type="Pfam" id="PF17482"/>
    </source>
</evidence>
<protein>
    <submittedName>
        <fullName evidence="6">Phage tail sheath protein</fullName>
    </submittedName>
</protein>
<evidence type="ECO:0000259" key="2">
    <source>
        <dbReference type="Pfam" id="PF04984"/>
    </source>
</evidence>
<dbReference type="Pfam" id="PF17481">
    <property type="entry name" value="Phage_sheath_domII"/>
    <property type="match status" value="1"/>
</dbReference>
<feature type="domain" description="Tail sheath protein Gp18-like" evidence="5">
    <location>
        <begin position="32"/>
        <end position="87"/>
    </location>
</feature>
<dbReference type="Gene3D" id="3.30.360.90">
    <property type="match status" value="1"/>
</dbReference>
<name>A0A3S0ABR9_9BACL</name>
<dbReference type="OrthoDB" id="89060at2"/>
<dbReference type="InterPro" id="IPR020287">
    <property type="entry name" value="Tail_sheath_C"/>
</dbReference>